<dbReference type="AlphaFoldDB" id="A0A3D9VAT3"/>
<accession>A0A3D9VAT3</accession>
<dbReference type="OrthoDB" id="9814777at2"/>
<reference evidence="1 2" key="1">
    <citation type="submission" date="2018-08" db="EMBL/GenBank/DDBJ databases">
        <title>Sequencing the genomes of 1000 actinobacteria strains.</title>
        <authorList>
            <person name="Klenk H.-P."/>
        </authorList>
    </citation>
    <scope>NUCLEOTIDE SEQUENCE [LARGE SCALE GENOMIC DNA]</scope>
    <source>
        <strain evidence="1 2">DSM 22891</strain>
    </source>
</reference>
<sequence length="296" mass="33077">MATTPDALLVEYAHLLPTEADVAFYRTHGYWISPPILPSDVLDAAERGMARFYAGDTDRLLPDGSARVGWVPEHGEVLRKNDYSSLVVDELAALVRYPLLAACAARLSGTDTIRLWHDQLLYKPAEDTVPDAGRGKANVGWHTDRQYWRTCSSTDMLTAWVPFHDVGEREGAVSFVDGSHLWTEDVVLDFFNPDLSTLDAVRADHDVQVVVAEIPRGAVSFHHCRLLHGSGPNRSDAPRRSMAIHFQPGDNHYVEYRHPDGTLAWHPNDRLVRRTSDGVPDYADPVVCPRLWPPAI</sequence>
<name>A0A3D9VAT3_THECX</name>
<keyword evidence="1" id="KW-0223">Dioxygenase</keyword>
<dbReference type="Proteomes" id="UP000256485">
    <property type="component" value="Unassembled WGS sequence"/>
</dbReference>
<dbReference type="EMBL" id="QTUC01000001">
    <property type="protein sequence ID" value="REF37823.1"/>
    <property type="molecule type" value="Genomic_DNA"/>
</dbReference>
<keyword evidence="2" id="KW-1185">Reference proteome</keyword>
<evidence type="ECO:0000313" key="2">
    <source>
        <dbReference type="Proteomes" id="UP000256485"/>
    </source>
</evidence>
<evidence type="ECO:0000313" key="1">
    <source>
        <dbReference type="EMBL" id="REF37823.1"/>
    </source>
</evidence>
<comment type="caution">
    <text evidence="1">The sequence shown here is derived from an EMBL/GenBank/DDBJ whole genome shotgun (WGS) entry which is preliminary data.</text>
</comment>
<protein>
    <submittedName>
        <fullName evidence="1">Ectoine hydroxylase-related dioxygenase (Phytanoyl-CoA dioxygenase family)</fullName>
    </submittedName>
</protein>
<dbReference type="SUPFAM" id="SSF51197">
    <property type="entry name" value="Clavaminate synthase-like"/>
    <property type="match status" value="1"/>
</dbReference>
<dbReference type="PANTHER" id="PTHR20883:SF48">
    <property type="entry name" value="ECTOINE DIOXYGENASE"/>
    <property type="match status" value="1"/>
</dbReference>
<keyword evidence="1" id="KW-0560">Oxidoreductase</keyword>
<dbReference type="GO" id="GO:0005506">
    <property type="term" value="F:iron ion binding"/>
    <property type="evidence" value="ECO:0007669"/>
    <property type="project" value="UniProtKB-ARBA"/>
</dbReference>
<dbReference type="RefSeq" id="WP_115851217.1">
    <property type="nucleotide sequence ID" value="NZ_QTUC01000001.1"/>
</dbReference>
<dbReference type="InterPro" id="IPR008775">
    <property type="entry name" value="Phytyl_CoA_dOase-like"/>
</dbReference>
<gene>
    <name evidence="1" type="ORF">DFJ64_3281</name>
</gene>
<organism evidence="1 2">
    <name type="scientific">Thermasporomyces composti</name>
    <dbReference type="NCBI Taxonomy" id="696763"/>
    <lineage>
        <taxon>Bacteria</taxon>
        <taxon>Bacillati</taxon>
        <taxon>Actinomycetota</taxon>
        <taxon>Actinomycetes</taxon>
        <taxon>Propionibacteriales</taxon>
        <taxon>Nocardioidaceae</taxon>
        <taxon>Thermasporomyces</taxon>
    </lineage>
</organism>
<dbReference type="GO" id="GO:0016706">
    <property type="term" value="F:2-oxoglutarate-dependent dioxygenase activity"/>
    <property type="evidence" value="ECO:0007669"/>
    <property type="project" value="UniProtKB-ARBA"/>
</dbReference>
<dbReference type="PANTHER" id="PTHR20883">
    <property type="entry name" value="PHYTANOYL-COA DIOXYGENASE DOMAIN CONTAINING 1"/>
    <property type="match status" value="1"/>
</dbReference>
<dbReference type="Gene3D" id="2.60.120.620">
    <property type="entry name" value="q2cbj1_9rhob like domain"/>
    <property type="match status" value="1"/>
</dbReference>
<proteinExistence type="predicted"/>
<dbReference type="Pfam" id="PF05721">
    <property type="entry name" value="PhyH"/>
    <property type="match status" value="1"/>
</dbReference>